<sequence>MVQLSIAELEARAGNIILDGSKAIRHQTVAEKKNAVDLVTEWDGEIRSAYPAFEFIGEESFSSGHKPTLTDNPTFCVDPIDGTTNFVHGFPFACISLGLIYLKKPVLGVIFNPFLDQMYSALRGHGAYLNQSQRLPFFAPAPFPSLSSALIGVEYGSDRSNAIMDKKVASFKRLTGDSSGGVQGGKMAHGMRSIGSAALNHALVASGSLDIYWEIGCWSAGIVIAQEAGCFVGGSASAPLDNDANEDILMGRKHIVVRAIGDTESEKGVDAQKRIIRDFYDTVEDYGPN</sequence>
<keyword evidence="6 7" id="KW-0460">Magnesium</keyword>
<dbReference type="PROSITE" id="PS00629">
    <property type="entry name" value="IMP_1"/>
    <property type="match status" value="1"/>
</dbReference>
<proteinExistence type="inferred from homology"/>
<dbReference type="Proteomes" id="UP000886523">
    <property type="component" value="Unassembled WGS sequence"/>
</dbReference>
<dbReference type="OrthoDB" id="10254945at2759"/>
<dbReference type="Pfam" id="PF00459">
    <property type="entry name" value="Inositol_P"/>
    <property type="match status" value="1"/>
</dbReference>
<dbReference type="FunFam" id="3.30.540.10:FF:000004">
    <property type="entry name" value="Inositol-1-monophosphatase"/>
    <property type="match status" value="1"/>
</dbReference>
<protein>
    <recommendedName>
        <fullName evidence="8">Inositol-1-monophosphatase</fullName>
        <ecNumber evidence="8">3.1.3.25</ecNumber>
    </recommendedName>
</protein>
<gene>
    <name evidence="9" type="ORF">BS47DRAFT_1374215</name>
</gene>
<dbReference type="PANTHER" id="PTHR20854:SF4">
    <property type="entry name" value="INOSITOL-1-MONOPHOSPHATASE-RELATED"/>
    <property type="match status" value="1"/>
</dbReference>
<dbReference type="GO" id="GO:0046872">
    <property type="term" value="F:metal ion binding"/>
    <property type="evidence" value="ECO:0007669"/>
    <property type="project" value="UniProtKB-KW"/>
</dbReference>
<feature type="binding site" evidence="7">
    <location>
        <position position="81"/>
    </location>
    <ligand>
        <name>Mg(2+)</name>
        <dbReference type="ChEBI" id="CHEBI:18420"/>
        <label>1</label>
        <note>catalytic</note>
    </ligand>
</feature>
<organism evidence="9 10">
    <name type="scientific">Hydnum rufescens UP504</name>
    <dbReference type="NCBI Taxonomy" id="1448309"/>
    <lineage>
        <taxon>Eukaryota</taxon>
        <taxon>Fungi</taxon>
        <taxon>Dikarya</taxon>
        <taxon>Basidiomycota</taxon>
        <taxon>Agaricomycotina</taxon>
        <taxon>Agaricomycetes</taxon>
        <taxon>Cantharellales</taxon>
        <taxon>Hydnaceae</taxon>
        <taxon>Hydnum</taxon>
    </lineage>
</organism>
<keyword evidence="4 7" id="KW-0479">Metal-binding</keyword>
<feature type="binding site" evidence="7">
    <location>
        <position position="80"/>
    </location>
    <ligand>
        <name>Mg(2+)</name>
        <dbReference type="ChEBI" id="CHEBI:18420"/>
        <label>1</label>
        <note>catalytic</note>
    </ligand>
</feature>
<dbReference type="CDD" id="cd01639">
    <property type="entry name" value="IMPase"/>
    <property type="match status" value="1"/>
</dbReference>
<dbReference type="InterPro" id="IPR000760">
    <property type="entry name" value="Inositol_monophosphatase-like"/>
</dbReference>
<dbReference type="AlphaFoldDB" id="A0A9P6DPS1"/>
<keyword evidence="5 8" id="KW-0378">Hydrolase</keyword>
<reference evidence="9" key="1">
    <citation type="journal article" date="2020" name="Nat. Commun.">
        <title>Large-scale genome sequencing of mycorrhizal fungi provides insights into the early evolution of symbiotic traits.</title>
        <authorList>
            <person name="Miyauchi S."/>
            <person name="Kiss E."/>
            <person name="Kuo A."/>
            <person name="Drula E."/>
            <person name="Kohler A."/>
            <person name="Sanchez-Garcia M."/>
            <person name="Morin E."/>
            <person name="Andreopoulos B."/>
            <person name="Barry K.W."/>
            <person name="Bonito G."/>
            <person name="Buee M."/>
            <person name="Carver A."/>
            <person name="Chen C."/>
            <person name="Cichocki N."/>
            <person name="Clum A."/>
            <person name="Culley D."/>
            <person name="Crous P.W."/>
            <person name="Fauchery L."/>
            <person name="Girlanda M."/>
            <person name="Hayes R.D."/>
            <person name="Keri Z."/>
            <person name="LaButti K."/>
            <person name="Lipzen A."/>
            <person name="Lombard V."/>
            <person name="Magnuson J."/>
            <person name="Maillard F."/>
            <person name="Murat C."/>
            <person name="Nolan M."/>
            <person name="Ohm R.A."/>
            <person name="Pangilinan J."/>
            <person name="Pereira M.F."/>
            <person name="Perotto S."/>
            <person name="Peter M."/>
            <person name="Pfister S."/>
            <person name="Riley R."/>
            <person name="Sitrit Y."/>
            <person name="Stielow J.B."/>
            <person name="Szollosi G."/>
            <person name="Zifcakova L."/>
            <person name="Stursova M."/>
            <person name="Spatafora J.W."/>
            <person name="Tedersoo L."/>
            <person name="Vaario L.M."/>
            <person name="Yamada A."/>
            <person name="Yan M."/>
            <person name="Wang P."/>
            <person name="Xu J."/>
            <person name="Bruns T."/>
            <person name="Baldrian P."/>
            <person name="Vilgalys R."/>
            <person name="Dunand C."/>
            <person name="Henrissat B."/>
            <person name="Grigoriev I.V."/>
            <person name="Hibbett D."/>
            <person name="Nagy L.G."/>
            <person name="Martin F.M."/>
        </authorList>
    </citation>
    <scope>NUCLEOTIDE SEQUENCE</scope>
    <source>
        <strain evidence="9">UP504</strain>
    </source>
</reference>
<comment type="catalytic activity">
    <reaction evidence="1 8">
        <text>a myo-inositol phosphate + H2O = myo-inositol + phosphate</text>
        <dbReference type="Rhea" id="RHEA:24056"/>
        <dbReference type="ChEBI" id="CHEBI:15377"/>
        <dbReference type="ChEBI" id="CHEBI:17268"/>
        <dbReference type="ChEBI" id="CHEBI:43474"/>
        <dbReference type="ChEBI" id="CHEBI:84139"/>
        <dbReference type="EC" id="3.1.3.25"/>
    </reaction>
</comment>
<dbReference type="Gene3D" id="3.30.540.10">
    <property type="entry name" value="Fructose-1,6-Bisphosphatase, subunit A, domain 1"/>
    <property type="match status" value="1"/>
</dbReference>
<evidence type="ECO:0000256" key="2">
    <source>
        <dbReference type="ARBA" id="ARBA00001946"/>
    </source>
</evidence>
<dbReference type="InterPro" id="IPR033942">
    <property type="entry name" value="IMPase"/>
</dbReference>
<feature type="binding site" evidence="7">
    <location>
        <position position="78"/>
    </location>
    <ligand>
        <name>Mg(2+)</name>
        <dbReference type="ChEBI" id="CHEBI:18420"/>
        <label>1</label>
        <note>catalytic</note>
    </ligand>
</feature>
<evidence type="ECO:0000256" key="4">
    <source>
        <dbReference type="ARBA" id="ARBA00022723"/>
    </source>
</evidence>
<dbReference type="EMBL" id="MU129132">
    <property type="protein sequence ID" value="KAF9505900.1"/>
    <property type="molecule type" value="Genomic_DNA"/>
</dbReference>
<accession>A0A9P6DPS1</accession>
<evidence type="ECO:0000313" key="9">
    <source>
        <dbReference type="EMBL" id="KAF9505900.1"/>
    </source>
</evidence>
<feature type="binding site" evidence="7">
    <location>
        <position position="58"/>
    </location>
    <ligand>
        <name>Mg(2+)</name>
        <dbReference type="ChEBI" id="CHEBI:18420"/>
        <label>1</label>
        <note>catalytic</note>
    </ligand>
</feature>
<dbReference type="GO" id="GO:0006020">
    <property type="term" value="P:inositol metabolic process"/>
    <property type="evidence" value="ECO:0007669"/>
    <property type="project" value="TreeGrafter"/>
</dbReference>
<evidence type="ECO:0000256" key="3">
    <source>
        <dbReference type="ARBA" id="ARBA00009759"/>
    </source>
</evidence>
<dbReference type="SUPFAM" id="SSF56655">
    <property type="entry name" value="Carbohydrate phosphatase"/>
    <property type="match status" value="1"/>
</dbReference>
<evidence type="ECO:0000256" key="8">
    <source>
        <dbReference type="RuleBase" id="RU364068"/>
    </source>
</evidence>
<dbReference type="GO" id="GO:0008934">
    <property type="term" value="F:inositol monophosphate 1-phosphatase activity"/>
    <property type="evidence" value="ECO:0007669"/>
    <property type="project" value="InterPro"/>
</dbReference>
<evidence type="ECO:0000256" key="5">
    <source>
        <dbReference type="ARBA" id="ARBA00022801"/>
    </source>
</evidence>
<evidence type="ECO:0000256" key="7">
    <source>
        <dbReference type="PIRSR" id="PIRSR600760-2"/>
    </source>
</evidence>
<dbReference type="EC" id="3.1.3.25" evidence="8"/>
<dbReference type="InterPro" id="IPR020583">
    <property type="entry name" value="Inositol_monoP_metal-BS"/>
</dbReference>
<dbReference type="PRINTS" id="PR00377">
    <property type="entry name" value="IMPHPHTASES"/>
</dbReference>
<evidence type="ECO:0000313" key="10">
    <source>
        <dbReference type="Proteomes" id="UP000886523"/>
    </source>
</evidence>
<comment type="cofactor">
    <cofactor evidence="2 7 8">
        <name>Mg(2+)</name>
        <dbReference type="ChEBI" id="CHEBI:18420"/>
    </cofactor>
</comment>
<evidence type="ECO:0000256" key="6">
    <source>
        <dbReference type="ARBA" id="ARBA00022842"/>
    </source>
</evidence>
<dbReference type="PANTHER" id="PTHR20854">
    <property type="entry name" value="INOSITOL MONOPHOSPHATASE"/>
    <property type="match status" value="1"/>
</dbReference>
<evidence type="ECO:0000256" key="1">
    <source>
        <dbReference type="ARBA" id="ARBA00001033"/>
    </source>
</evidence>
<comment type="caution">
    <text evidence="9">The sequence shown here is derived from an EMBL/GenBank/DDBJ whole genome shotgun (WGS) entry which is preliminary data.</text>
</comment>
<dbReference type="GO" id="GO:0007165">
    <property type="term" value="P:signal transduction"/>
    <property type="evidence" value="ECO:0007669"/>
    <property type="project" value="TreeGrafter"/>
</dbReference>
<dbReference type="Gene3D" id="3.40.190.80">
    <property type="match status" value="1"/>
</dbReference>
<comment type="pathway">
    <text evidence="8">Polyol metabolism; myo-inositol biosynthesis; myo-inositol from D-glucose 6-phosphate: step 2/2.</text>
</comment>
<comment type="similarity">
    <text evidence="3 8">Belongs to the inositol monophosphatase superfamily.</text>
</comment>
<keyword evidence="10" id="KW-1185">Reference proteome</keyword>
<name>A0A9P6DPS1_9AGAM</name>